<feature type="compositionally biased region" description="Basic and acidic residues" evidence="1">
    <location>
        <begin position="208"/>
        <end position="237"/>
    </location>
</feature>
<evidence type="ECO:0000313" key="4">
    <source>
        <dbReference type="Proteomes" id="UP000824232"/>
    </source>
</evidence>
<feature type="transmembrane region" description="Helical" evidence="2">
    <location>
        <begin position="45"/>
        <end position="65"/>
    </location>
</feature>
<feature type="transmembrane region" description="Helical" evidence="2">
    <location>
        <begin position="149"/>
        <end position="167"/>
    </location>
</feature>
<evidence type="ECO:0000256" key="1">
    <source>
        <dbReference type="SAM" id="MobiDB-lite"/>
    </source>
</evidence>
<organism evidence="3 4">
    <name type="scientific">Candidatus Onthousia excrementipullorum</name>
    <dbReference type="NCBI Taxonomy" id="2840884"/>
    <lineage>
        <taxon>Bacteria</taxon>
        <taxon>Bacillati</taxon>
        <taxon>Bacillota</taxon>
        <taxon>Bacilli</taxon>
        <taxon>Candidatus Onthousia</taxon>
    </lineage>
</organism>
<protein>
    <submittedName>
        <fullName evidence="3">Uncharacterized protein</fullName>
    </submittedName>
</protein>
<reference evidence="3" key="2">
    <citation type="journal article" date="2021" name="PeerJ">
        <title>Extensive microbial diversity within the chicken gut microbiome revealed by metagenomics and culture.</title>
        <authorList>
            <person name="Gilroy R."/>
            <person name="Ravi A."/>
            <person name="Getino M."/>
            <person name="Pursley I."/>
            <person name="Horton D.L."/>
            <person name="Alikhan N.F."/>
            <person name="Baker D."/>
            <person name="Gharbi K."/>
            <person name="Hall N."/>
            <person name="Watson M."/>
            <person name="Adriaenssens E.M."/>
            <person name="Foster-Nyarko E."/>
            <person name="Jarju S."/>
            <person name="Secka A."/>
            <person name="Antonio M."/>
            <person name="Oren A."/>
            <person name="Chaudhuri R.R."/>
            <person name="La Ragione R."/>
            <person name="Hildebrand F."/>
            <person name="Pallen M.J."/>
        </authorList>
    </citation>
    <scope>NUCLEOTIDE SEQUENCE</scope>
    <source>
        <strain evidence="3">CHK184-20233</strain>
    </source>
</reference>
<feature type="transmembrane region" description="Helical" evidence="2">
    <location>
        <begin position="77"/>
        <end position="97"/>
    </location>
</feature>
<accession>A0A9D1DTW7</accession>
<dbReference type="AlphaFoldDB" id="A0A9D1DTW7"/>
<proteinExistence type="predicted"/>
<reference evidence="3" key="1">
    <citation type="submission" date="2020-10" db="EMBL/GenBank/DDBJ databases">
        <authorList>
            <person name="Gilroy R."/>
        </authorList>
    </citation>
    <scope>NUCLEOTIDE SEQUENCE</scope>
    <source>
        <strain evidence="3">CHK184-20233</strain>
    </source>
</reference>
<comment type="caution">
    <text evidence="3">The sequence shown here is derived from an EMBL/GenBank/DDBJ whole genome shotgun (WGS) entry which is preliminary data.</text>
</comment>
<keyword evidence="2" id="KW-0812">Transmembrane</keyword>
<dbReference type="EMBL" id="DVHC01000026">
    <property type="protein sequence ID" value="HIR58873.1"/>
    <property type="molecule type" value="Genomic_DNA"/>
</dbReference>
<feature type="transmembrane region" description="Helical" evidence="2">
    <location>
        <begin position="173"/>
        <end position="191"/>
    </location>
</feature>
<dbReference type="Proteomes" id="UP000824232">
    <property type="component" value="Unassembled WGS sequence"/>
</dbReference>
<feature type="region of interest" description="Disordered" evidence="1">
    <location>
        <begin position="208"/>
        <end position="255"/>
    </location>
</feature>
<name>A0A9D1DTW7_9FIRM</name>
<evidence type="ECO:0000256" key="2">
    <source>
        <dbReference type="SAM" id="Phobius"/>
    </source>
</evidence>
<sequence length="255" mass="29945">MNKSKERDFFDSPSMITYILIGLLVVLIILSQSFAIQSHMEAGDIFRSIINHNSIYLVSLIYFILIRVKFGKKYFDYLNVIIFAFYLLTTFASLFTIFQSFGFDSILNLAFNVLITLYFGYSFFTRTVIGKDLKLSDSPLAEINNGQYYYLLIGIIAISLIVSLVSVNSFEDVVVYLLEALYHFMFVRYIYLYKEYVERKELDIAKEKEKEREKEKTVDKVEEVKEDETTKNEEKPKEVKRRGRPKKNKDEEALK</sequence>
<feature type="transmembrane region" description="Helical" evidence="2">
    <location>
        <begin position="109"/>
        <end position="129"/>
    </location>
</feature>
<keyword evidence="2" id="KW-0472">Membrane</keyword>
<feature type="compositionally biased region" description="Basic residues" evidence="1">
    <location>
        <begin position="238"/>
        <end position="247"/>
    </location>
</feature>
<evidence type="ECO:0000313" key="3">
    <source>
        <dbReference type="EMBL" id="HIR58873.1"/>
    </source>
</evidence>
<keyword evidence="2" id="KW-1133">Transmembrane helix</keyword>
<gene>
    <name evidence="3" type="ORF">IAB38_02375</name>
</gene>